<sequence>MKKWLGTQASINIAKVLSIQELMNSTPRHYYDEHGVVGPFIDNEVGILNVYALAHHFRESGIVYEEDCPITEEQIFLDESTTTEGCERIIPSICDVHSIYDYIADYGGEDGVSMFHQELEYQLREGGPLSIQFEVYPSYYTTQGNLYNPSNSELEFIPLGGHYVIATALGTLDGFLALECQDTLLENKYFIFNDFPTKYAM</sequence>
<proteinExistence type="predicted"/>
<dbReference type="HOGENOM" id="CLU_123029_0_0_1"/>
<evidence type="ECO:0000313" key="1">
    <source>
        <dbReference type="EMBL" id="EFH41740.1"/>
    </source>
</evidence>
<dbReference type="Proteomes" id="UP000008694">
    <property type="component" value="Unassembled WGS sequence"/>
</dbReference>
<dbReference type="EMBL" id="GL348720">
    <property type="protein sequence ID" value="EFH41740.1"/>
    <property type="molecule type" value="Genomic_DNA"/>
</dbReference>
<evidence type="ECO:0000313" key="2">
    <source>
        <dbReference type="Proteomes" id="UP000008694"/>
    </source>
</evidence>
<dbReference type="Gene3D" id="3.90.70.10">
    <property type="entry name" value="Cysteine proteinases"/>
    <property type="match status" value="1"/>
</dbReference>
<reference evidence="2" key="1">
    <citation type="journal article" date="2011" name="Nat. Genet.">
        <title>The Arabidopsis lyrata genome sequence and the basis of rapid genome size change.</title>
        <authorList>
            <person name="Hu T.T."/>
            <person name="Pattyn P."/>
            <person name="Bakker E.G."/>
            <person name="Cao J."/>
            <person name="Cheng J.-F."/>
            <person name="Clark R.M."/>
            <person name="Fahlgren N."/>
            <person name="Fawcett J.A."/>
            <person name="Grimwood J."/>
            <person name="Gundlach H."/>
            <person name="Haberer G."/>
            <person name="Hollister J.D."/>
            <person name="Ossowski S."/>
            <person name="Ottilar R.P."/>
            <person name="Salamov A.A."/>
            <person name="Schneeberger K."/>
            <person name="Spannagl M."/>
            <person name="Wang X."/>
            <person name="Yang L."/>
            <person name="Nasrallah M.E."/>
            <person name="Bergelson J."/>
            <person name="Carrington J.C."/>
            <person name="Gaut B.S."/>
            <person name="Schmutz J."/>
            <person name="Mayer K.F.X."/>
            <person name="Van de Peer Y."/>
            <person name="Grigoriev I.V."/>
            <person name="Nordborg M."/>
            <person name="Weigel D."/>
            <person name="Guo Y.-L."/>
        </authorList>
    </citation>
    <scope>NUCLEOTIDE SEQUENCE [LARGE SCALE GENOMIC DNA]</scope>
    <source>
        <strain evidence="2">cv. MN47</strain>
    </source>
</reference>
<accession>D7MRE8</accession>
<keyword evidence="2" id="KW-1185">Reference proteome</keyword>
<protein>
    <submittedName>
        <fullName evidence="1">Predicted protein</fullName>
    </submittedName>
</protein>
<gene>
    <name evidence="1" type="ORF">ARALYDRAFT_683956</name>
</gene>
<dbReference type="InterPro" id="IPR038765">
    <property type="entry name" value="Papain-like_cys_pep_sf"/>
</dbReference>
<organism evidence="2">
    <name type="scientific">Arabidopsis lyrata subsp. lyrata</name>
    <name type="common">Lyre-leaved rock-cress</name>
    <dbReference type="NCBI Taxonomy" id="81972"/>
    <lineage>
        <taxon>Eukaryota</taxon>
        <taxon>Viridiplantae</taxon>
        <taxon>Streptophyta</taxon>
        <taxon>Embryophyta</taxon>
        <taxon>Tracheophyta</taxon>
        <taxon>Spermatophyta</taxon>
        <taxon>Magnoliopsida</taxon>
        <taxon>eudicotyledons</taxon>
        <taxon>Gunneridae</taxon>
        <taxon>Pentapetalae</taxon>
        <taxon>rosids</taxon>
        <taxon>malvids</taxon>
        <taxon>Brassicales</taxon>
        <taxon>Brassicaceae</taxon>
        <taxon>Camelineae</taxon>
        <taxon>Arabidopsis</taxon>
    </lineage>
</organism>
<name>D7MRE8_ARALL</name>
<dbReference type="Gramene" id="Al_scaffold_0008_776">
    <property type="protein sequence ID" value="Al_scaffold_0008_776"/>
    <property type="gene ID" value="Al_scaffold_0008_776"/>
</dbReference>
<dbReference type="AlphaFoldDB" id="D7MRE8"/>
<dbReference type="SUPFAM" id="SSF54001">
    <property type="entry name" value="Cysteine proteinases"/>
    <property type="match status" value="1"/>
</dbReference>